<evidence type="ECO:0000256" key="6">
    <source>
        <dbReference type="ARBA" id="ARBA00023163"/>
    </source>
</evidence>
<sequence>MQENEMKLAAAQKLKSKGIKNTPQRKIILAYLMNSNEHPSIDMIYSYVLKSGLKMSLATVYNTLEIFLKHNLVIEVAPDNTGKTRYDYFEKPHYHVICVKCGRIVDVYDSQYQLLEEYAKKVTNYQILNSQYEVYGICEECQKKTD</sequence>
<keyword evidence="9" id="KW-1185">Reference proteome</keyword>
<dbReference type="AlphaFoldDB" id="A0A0R1WU26"/>
<dbReference type="SUPFAM" id="SSF46785">
    <property type="entry name" value="Winged helix' DNA-binding domain"/>
    <property type="match status" value="1"/>
</dbReference>
<keyword evidence="3 7" id="KW-0862">Zinc</keyword>
<keyword evidence="2" id="KW-0678">Repressor</keyword>
<proteinExistence type="inferred from homology"/>
<dbReference type="GO" id="GO:0000976">
    <property type="term" value="F:transcription cis-regulatory region binding"/>
    <property type="evidence" value="ECO:0007669"/>
    <property type="project" value="TreeGrafter"/>
</dbReference>
<dbReference type="EMBL" id="AZGD01000100">
    <property type="protein sequence ID" value="KRM17916.1"/>
    <property type="molecule type" value="Genomic_DNA"/>
</dbReference>
<dbReference type="GO" id="GO:0003700">
    <property type="term" value="F:DNA-binding transcription factor activity"/>
    <property type="evidence" value="ECO:0007669"/>
    <property type="project" value="InterPro"/>
</dbReference>
<dbReference type="InterPro" id="IPR036388">
    <property type="entry name" value="WH-like_DNA-bd_sf"/>
</dbReference>
<evidence type="ECO:0000256" key="1">
    <source>
        <dbReference type="ARBA" id="ARBA00007957"/>
    </source>
</evidence>
<reference evidence="8 9" key="1">
    <citation type="journal article" date="2015" name="Genome Announc.">
        <title>Expanding the biotechnology potential of lactobacilli through comparative genomics of 213 strains and associated genera.</title>
        <authorList>
            <person name="Sun Z."/>
            <person name="Harris H.M."/>
            <person name="McCann A."/>
            <person name="Guo C."/>
            <person name="Argimon S."/>
            <person name="Zhang W."/>
            <person name="Yang X."/>
            <person name="Jeffery I.B."/>
            <person name="Cooney J.C."/>
            <person name="Kagawa T.F."/>
            <person name="Liu W."/>
            <person name="Song Y."/>
            <person name="Salvetti E."/>
            <person name="Wrobel A."/>
            <person name="Rasinkangas P."/>
            <person name="Parkhill J."/>
            <person name="Rea M.C."/>
            <person name="O'Sullivan O."/>
            <person name="Ritari J."/>
            <person name="Douillard F.P."/>
            <person name="Paul Ross R."/>
            <person name="Yang R."/>
            <person name="Briner A.E."/>
            <person name="Felis G.E."/>
            <person name="de Vos W.M."/>
            <person name="Barrangou R."/>
            <person name="Klaenhammer T.R."/>
            <person name="Caufield P.W."/>
            <person name="Cui Y."/>
            <person name="Zhang H."/>
            <person name="O'Toole P.W."/>
        </authorList>
    </citation>
    <scope>NUCLEOTIDE SEQUENCE [LARGE SCALE GENOMIC DNA]</scope>
    <source>
        <strain evidence="8 9">DSM 18933</strain>
    </source>
</reference>
<dbReference type="GO" id="GO:0045892">
    <property type="term" value="P:negative regulation of DNA-templated transcription"/>
    <property type="evidence" value="ECO:0007669"/>
    <property type="project" value="TreeGrafter"/>
</dbReference>
<evidence type="ECO:0000313" key="9">
    <source>
        <dbReference type="Proteomes" id="UP000051054"/>
    </source>
</evidence>
<dbReference type="CDD" id="cd07153">
    <property type="entry name" value="Fur_like"/>
    <property type="match status" value="1"/>
</dbReference>
<feature type="binding site" evidence="7">
    <location>
        <position position="101"/>
    </location>
    <ligand>
        <name>Zn(2+)</name>
        <dbReference type="ChEBI" id="CHEBI:29105"/>
    </ligand>
</feature>
<dbReference type="PANTHER" id="PTHR33202:SF8">
    <property type="entry name" value="PEROXIDE-RESPONSIVE REPRESSOR PERR"/>
    <property type="match status" value="1"/>
</dbReference>
<protein>
    <submittedName>
        <fullName evidence="8">Ferric uptake regulation protein</fullName>
    </submittedName>
</protein>
<dbReference type="Gene3D" id="1.10.10.10">
    <property type="entry name" value="Winged helix-like DNA-binding domain superfamily/Winged helix DNA-binding domain"/>
    <property type="match status" value="1"/>
</dbReference>
<dbReference type="PATRIC" id="fig|1423755.3.peg.1185"/>
<organism evidence="8 9">
    <name type="scientific">Ligilactobacillus hayakitensis DSM 18933 = JCM 14209</name>
    <dbReference type="NCBI Taxonomy" id="1423755"/>
    <lineage>
        <taxon>Bacteria</taxon>
        <taxon>Bacillati</taxon>
        <taxon>Bacillota</taxon>
        <taxon>Bacilli</taxon>
        <taxon>Lactobacillales</taxon>
        <taxon>Lactobacillaceae</taxon>
        <taxon>Ligilactobacillus</taxon>
    </lineage>
</organism>
<keyword evidence="7" id="KW-0479">Metal-binding</keyword>
<dbReference type="GO" id="GO:1900376">
    <property type="term" value="P:regulation of secondary metabolite biosynthetic process"/>
    <property type="evidence" value="ECO:0007669"/>
    <property type="project" value="TreeGrafter"/>
</dbReference>
<evidence type="ECO:0000313" key="8">
    <source>
        <dbReference type="EMBL" id="KRM17916.1"/>
    </source>
</evidence>
<comment type="similarity">
    <text evidence="1">Belongs to the Fur family.</text>
</comment>
<dbReference type="Gene3D" id="3.30.1490.190">
    <property type="match status" value="1"/>
</dbReference>
<name>A0A0R1WU26_9LACO</name>
<dbReference type="InterPro" id="IPR002481">
    <property type="entry name" value="FUR"/>
</dbReference>
<dbReference type="RefSeq" id="WP_025022201.1">
    <property type="nucleotide sequence ID" value="NZ_AZGD01000100.1"/>
</dbReference>
<dbReference type="OrthoDB" id="8659436at2"/>
<dbReference type="InterPro" id="IPR043135">
    <property type="entry name" value="Fur_C"/>
</dbReference>
<dbReference type="InterPro" id="IPR036390">
    <property type="entry name" value="WH_DNA-bd_sf"/>
</dbReference>
<evidence type="ECO:0000256" key="2">
    <source>
        <dbReference type="ARBA" id="ARBA00022491"/>
    </source>
</evidence>
<evidence type="ECO:0000256" key="4">
    <source>
        <dbReference type="ARBA" id="ARBA00023015"/>
    </source>
</evidence>
<accession>A0A0R1WU26</accession>
<comment type="cofactor">
    <cofactor evidence="7">
        <name>Zn(2+)</name>
        <dbReference type="ChEBI" id="CHEBI:29105"/>
    </cofactor>
    <text evidence="7">Binds 1 zinc ion per subunit.</text>
</comment>
<feature type="binding site" evidence="7">
    <location>
        <position position="98"/>
    </location>
    <ligand>
        <name>Zn(2+)</name>
        <dbReference type="ChEBI" id="CHEBI:29105"/>
    </ligand>
</feature>
<dbReference type="eggNOG" id="COG0735">
    <property type="taxonomic scope" value="Bacteria"/>
</dbReference>
<comment type="caution">
    <text evidence="8">The sequence shown here is derived from an EMBL/GenBank/DDBJ whole genome shotgun (WGS) entry which is preliminary data.</text>
</comment>
<keyword evidence="6" id="KW-0804">Transcription</keyword>
<keyword evidence="4" id="KW-0805">Transcription regulation</keyword>
<evidence type="ECO:0000256" key="5">
    <source>
        <dbReference type="ARBA" id="ARBA00023125"/>
    </source>
</evidence>
<evidence type="ECO:0000256" key="7">
    <source>
        <dbReference type="PIRSR" id="PIRSR602481-1"/>
    </source>
</evidence>
<feature type="binding site" evidence="7">
    <location>
        <position position="138"/>
    </location>
    <ligand>
        <name>Zn(2+)</name>
        <dbReference type="ChEBI" id="CHEBI:29105"/>
    </ligand>
</feature>
<dbReference type="Proteomes" id="UP000051054">
    <property type="component" value="Unassembled WGS sequence"/>
</dbReference>
<evidence type="ECO:0000256" key="3">
    <source>
        <dbReference type="ARBA" id="ARBA00022833"/>
    </source>
</evidence>
<dbReference type="PANTHER" id="PTHR33202">
    <property type="entry name" value="ZINC UPTAKE REGULATION PROTEIN"/>
    <property type="match status" value="1"/>
</dbReference>
<keyword evidence="5" id="KW-0238">DNA-binding</keyword>
<dbReference type="Pfam" id="PF01475">
    <property type="entry name" value="FUR"/>
    <property type="match status" value="1"/>
</dbReference>
<feature type="binding site" evidence="7">
    <location>
        <position position="141"/>
    </location>
    <ligand>
        <name>Zn(2+)</name>
        <dbReference type="ChEBI" id="CHEBI:29105"/>
    </ligand>
</feature>
<gene>
    <name evidence="8" type="ORF">FC40_GL001124</name>
</gene>
<dbReference type="GO" id="GO:0008270">
    <property type="term" value="F:zinc ion binding"/>
    <property type="evidence" value="ECO:0007669"/>
    <property type="project" value="TreeGrafter"/>
</dbReference>
<dbReference type="STRING" id="1423755.FC40_GL001124"/>